<reference evidence="12 14" key="1">
    <citation type="journal article" date="2012" name="Nature">
        <title>Algal genomes reveal evolutionary mosaicism and the fate of nucleomorphs.</title>
        <authorList>
            <consortium name="DOE Joint Genome Institute"/>
            <person name="Curtis B.A."/>
            <person name="Tanifuji G."/>
            <person name="Burki F."/>
            <person name="Gruber A."/>
            <person name="Irimia M."/>
            <person name="Maruyama S."/>
            <person name="Arias M.C."/>
            <person name="Ball S.G."/>
            <person name="Gile G.H."/>
            <person name="Hirakawa Y."/>
            <person name="Hopkins J.F."/>
            <person name="Kuo A."/>
            <person name="Rensing S.A."/>
            <person name="Schmutz J."/>
            <person name="Symeonidi A."/>
            <person name="Elias M."/>
            <person name="Eveleigh R.J."/>
            <person name="Herman E.K."/>
            <person name="Klute M.J."/>
            <person name="Nakayama T."/>
            <person name="Obornik M."/>
            <person name="Reyes-Prieto A."/>
            <person name="Armbrust E.V."/>
            <person name="Aves S.J."/>
            <person name="Beiko R.G."/>
            <person name="Coutinho P."/>
            <person name="Dacks J.B."/>
            <person name="Durnford D.G."/>
            <person name="Fast N.M."/>
            <person name="Green B.R."/>
            <person name="Grisdale C.J."/>
            <person name="Hempel F."/>
            <person name="Henrissat B."/>
            <person name="Hoppner M.P."/>
            <person name="Ishida K."/>
            <person name="Kim E."/>
            <person name="Koreny L."/>
            <person name="Kroth P.G."/>
            <person name="Liu Y."/>
            <person name="Malik S.B."/>
            <person name="Maier U.G."/>
            <person name="McRose D."/>
            <person name="Mock T."/>
            <person name="Neilson J.A."/>
            <person name="Onodera N.T."/>
            <person name="Poole A.M."/>
            <person name="Pritham E.J."/>
            <person name="Richards T.A."/>
            <person name="Rocap G."/>
            <person name="Roy S.W."/>
            <person name="Sarai C."/>
            <person name="Schaack S."/>
            <person name="Shirato S."/>
            <person name="Slamovits C.H."/>
            <person name="Spencer D.F."/>
            <person name="Suzuki S."/>
            <person name="Worden A.Z."/>
            <person name="Zauner S."/>
            <person name="Barry K."/>
            <person name="Bell C."/>
            <person name="Bharti A.K."/>
            <person name="Crow J.A."/>
            <person name="Grimwood J."/>
            <person name="Kramer R."/>
            <person name="Lindquist E."/>
            <person name="Lucas S."/>
            <person name="Salamov A."/>
            <person name="McFadden G.I."/>
            <person name="Lane C.E."/>
            <person name="Keeling P.J."/>
            <person name="Gray M.W."/>
            <person name="Grigoriev I.V."/>
            <person name="Archibald J.M."/>
        </authorList>
    </citation>
    <scope>NUCLEOTIDE SEQUENCE</scope>
    <source>
        <strain evidence="12 14">CCMP2712</strain>
    </source>
</reference>
<dbReference type="Pfam" id="PF02466">
    <property type="entry name" value="Tim17"/>
    <property type="match status" value="1"/>
</dbReference>
<dbReference type="PANTHER" id="PTHR10485">
    <property type="entry name" value="MITOCHONDRIAL IMPORT INNER MEMBRANE TRANSLOCASE SUBUNIT TIM-17"/>
    <property type="match status" value="1"/>
</dbReference>
<dbReference type="PaxDb" id="55529-EKX38824"/>
<keyword evidence="9" id="KW-0496">Mitochondrion</keyword>
<dbReference type="eggNOG" id="KOG1652">
    <property type="taxonomic scope" value="Eukaryota"/>
</dbReference>
<dbReference type="STRING" id="905079.L1ISG6"/>
<dbReference type="HOGENOM" id="CLU_087811_0_0_1"/>
<dbReference type="Proteomes" id="UP000011087">
    <property type="component" value="Unassembled WGS sequence"/>
</dbReference>
<name>L1ISG6_GUITC</name>
<dbReference type="OrthoDB" id="2261329at2759"/>
<evidence type="ECO:0000256" key="3">
    <source>
        <dbReference type="ARBA" id="ARBA00022448"/>
    </source>
</evidence>
<reference evidence="14" key="2">
    <citation type="submission" date="2012-11" db="EMBL/GenBank/DDBJ databases">
        <authorList>
            <person name="Kuo A."/>
            <person name="Curtis B.A."/>
            <person name="Tanifuji G."/>
            <person name="Burki F."/>
            <person name="Gruber A."/>
            <person name="Irimia M."/>
            <person name="Maruyama S."/>
            <person name="Arias M.C."/>
            <person name="Ball S.G."/>
            <person name="Gile G.H."/>
            <person name="Hirakawa Y."/>
            <person name="Hopkins J.F."/>
            <person name="Rensing S.A."/>
            <person name="Schmutz J."/>
            <person name="Symeonidi A."/>
            <person name="Elias M."/>
            <person name="Eveleigh R.J."/>
            <person name="Herman E.K."/>
            <person name="Klute M.J."/>
            <person name="Nakayama T."/>
            <person name="Obornik M."/>
            <person name="Reyes-Prieto A."/>
            <person name="Armbrust E.V."/>
            <person name="Aves S.J."/>
            <person name="Beiko R.G."/>
            <person name="Coutinho P."/>
            <person name="Dacks J.B."/>
            <person name="Durnford D.G."/>
            <person name="Fast N.M."/>
            <person name="Green B.R."/>
            <person name="Grisdale C."/>
            <person name="Hempe F."/>
            <person name="Henrissat B."/>
            <person name="Hoppner M.P."/>
            <person name="Ishida K.-I."/>
            <person name="Kim E."/>
            <person name="Koreny L."/>
            <person name="Kroth P.G."/>
            <person name="Liu Y."/>
            <person name="Malik S.-B."/>
            <person name="Maier U.G."/>
            <person name="McRose D."/>
            <person name="Mock T."/>
            <person name="Neilson J.A."/>
            <person name="Onodera N.T."/>
            <person name="Poole A.M."/>
            <person name="Pritham E.J."/>
            <person name="Richards T.A."/>
            <person name="Rocap G."/>
            <person name="Roy S.W."/>
            <person name="Sarai C."/>
            <person name="Schaack S."/>
            <person name="Shirato S."/>
            <person name="Slamovits C.H."/>
            <person name="Spencer D.F."/>
            <person name="Suzuki S."/>
            <person name="Worden A.Z."/>
            <person name="Zauner S."/>
            <person name="Barry K."/>
            <person name="Bell C."/>
            <person name="Bharti A.K."/>
            <person name="Crow J.A."/>
            <person name="Grimwood J."/>
            <person name="Kramer R."/>
            <person name="Lindquist E."/>
            <person name="Lucas S."/>
            <person name="Salamov A."/>
            <person name="McFadden G.I."/>
            <person name="Lane C.E."/>
            <person name="Keeling P.J."/>
            <person name="Gray M.W."/>
            <person name="Grigoriev I.V."/>
            <person name="Archibald J.M."/>
        </authorList>
    </citation>
    <scope>NUCLEOTIDE SEQUENCE</scope>
    <source>
        <strain evidence="14">CCMP2712</strain>
    </source>
</reference>
<evidence type="ECO:0000256" key="4">
    <source>
        <dbReference type="ARBA" id="ARBA00022692"/>
    </source>
</evidence>
<evidence type="ECO:0000256" key="5">
    <source>
        <dbReference type="ARBA" id="ARBA00022792"/>
    </source>
</evidence>
<gene>
    <name evidence="12" type="ORF">GUITHDRAFT_144004</name>
</gene>
<evidence type="ECO:0000256" key="7">
    <source>
        <dbReference type="ARBA" id="ARBA00022989"/>
    </source>
</evidence>
<dbReference type="GO" id="GO:0030150">
    <property type="term" value="P:protein import into mitochondrial matrix"/>
    <property type="evidence" value="ECO:0007669"/>
    <property type="project" value="TreeGrafter"/>
</dbReference>
<keyword evidence="3" id="KW-0813">Transport</keyword>
<dbReference type="EMBL" id="JH993045">
    <property type="protein sequence ID" value="EKX38824.1"/>
    <property type="molecule type" value="Genomic_DNA"/>
</dbReference>
<dbReference type="EnsemblProtists" id="EKX38824">
    <property type="protein sequence ID" value="EKX38824"/>
    <property type="gene ID" value="GUITHDRAFT_144004"/>
</dbReference>
<evidence type="ECO:0000256" key="8">
    <source>
        <dbReference type="ARBA" id="ARBA00023010"/>
    </source>
</evidence>
<feature type="compositionally biased region" description="Basic and acidic residues" evidence="11">
    <location>
        <begin position="194"/>
        <end position="205"/>
    </location>
</feature>
<evidence type="ECO:0000256" key="10">
    <source>
        <dbReference type="ARBA" id="ARBA00023136"/>
    </source>
</evidence>
<comment type="subcellular location">
    <subcellularLocation>
        <location evidence="1">Mitochondrion inner membrane</location>
        <topology evidence="1">Multi-pass membrane protein</topology>
    </subcellularLocation>
</comment>
<dbReference type="GO" id="GO:0005744">
    <property type="term" value="C:TIM23 mitochondrial import inner membrane translocase complex"/>
    <property type="evidence" value="ECO:0007669"/>
    <property type="project" value="TreeGrafter"/>
</dbReference>
<feature type="region of interest" description="Disordered" evidence="11">
    <location>
        <begin position="180"/>
        <end position="209"/>
    </location>
</feature>
<keyword evidence="4" id="KW-0812">Transmembrane</keyword>
<keyword evidence="14" id="KW-1185">Reference proteome</keyword>
<dbReference type="RefSeq" id="XP_005825804.1">
    <property type="nucleotide sequence ID" value="XM_005825747.1"/>
</dbReference>
<keyword evidence="5" id="KW-0999">Mitochondrion inner membrane</keyword>
<dbReference type="PANTHER" id="PTHR10485:SF0">
    <property type="entry name" value="AT05822P-RELATED"/>
    <property type="match status" value="1"/>
</dbReference>
<keyword evidence="10" id="KW-0472">Membrane</keyword>
<evidence type="ECO:0000256" key="9">
    <source>
        <dbReference type="ARBA" id="ARBA00023128"/>
    </source>
</evidence>
<dbReference type="GeneID" id="17295567"/>
<evidence type="ECO:0000256" key="1">
    <source>
        <dbReference type="ARBA" id="ARBA00004448"/>
    </source>
</evidence>
<reference evidence="13" key="3">
    <citation type="submission" date="2016-03" db="UniProtKB">
        <authorList>
            <consortium name="EnsemblProtists"/>
        </authorList>
    </citation>
    <scope>IDENTIFICATION</scope>
</reference>
<organism evidence="12">
    <name type="scientific">Guillardia theta (strain CCMP2712)</name>
    <name type="common">Cryptophyte</name>
    <dbReference type="NCBI Taxonomy" id="905079"/>
    <lineage>
        <taxon>Eukaryota</taxon>
        <taxon>Cryptophyceae</taxon>
        <taxon>Pyrenomonadales</taxon>
        <taxon>Geminigeraceae</taxon>
        <taxon>Guillardia</taxon>
    </lineage>
</organism>
<dbReference type="GO" id="GO:0008320">
    <property type="term" value="F:protein transmembrane transporter activity"/>
    <property type="evidence" value="ECO:0007669"/>
    <property type="project" value="TreeGrafter"/>
</dbReference>
<dbReference type="AlphaFoldDB" id="L1ISG6"/>
<evidence type="ECO:0000313" key="13">
    <source>
        <dbReference type="EnsemblProtists" id="EKX38824"/>
    </source>
</evidence>
<evidence type="ECO:0000313" key="12">
    <source>
        <dbReference type="EMBL" id="EKX38824.1"/>
    </source>
</evidence>
<evidence type="ECO:0000256" key="11">
    <source>
        <dbReference type="SAM" id="MobiDB-lite"/>
    </source>
</evidence>
<evidence type="ECO:0000256" key="2">
    <source>
        <dbReference type="ARBA" id="ARBA00008444"/>
    </source>
</evidence>
<keyword evidence="7" id="KW-1133">Transmembrane helix</keyword>
<sequence length="247" mass="26598">MADPQEREPCPHRIIDDLGGAFAFGAVGGAMFHSFKGARNAPRGERMAGAIEAVKANARRLGGSFAVWGGLFSTFDCCFIAIRSKEDPYNSIMSGFCTGAVLASRGGASAAMKAGFVGGVILAVIEGLNVAITRIMNNLPQEPVGPPPKGSDDSQQIAEEIPWWAKWLGTPEQKAKVDFSDPKEMDASPGFAGGRDDFAQSEKKWSSPLENQVDAKQVYMLIRGHMFAGLQEGNVRSRFSYIPHSRE</sequence>
<keyword evidence="8" id="KW-0811">Translocation</keyword>
<protein>
    <submittedName>
        <fullName evidence="12 13">Uncharacterized protein</fullName>
    </submittedName>
</protein>
<evidence type="ECO:0000313" key="14">
    <source>
        <dbReference type="Proteomes" id="UP000011087"/>
    </source>
</evidence>
<accession>L1ISG6</accession>
<proteinExistence type="inferred from homology"/>
<dbReference type="KEGG" id="gtt:GUITHDRAFT_144004"/>
<keyword evidence="6" id="KW-0653">Protein transport</keyword>
<comment type="similarity">
    <text evidence="2">Belongs to the Tim17/Tim22/Tim23 family.</text>
</comment>
<evidence type="ECO:0000256" key="6">
    <source>
        <dbReference type="ARBA" id="ARBA00022927"/>
    </source>
</evidence>